<dbReference type="Pfam" id="PF00249">
    <property type="entry name" value="Myb_DNA-binding"/>
    <property type="match status" value="1"/>
</dbReference>
<dbReference type="PROSITE" id="PS50090">
    <property type="entry name" value="MYB_LIKE"/>
    <property type="match status" value="1"/>
</dbReference>
<feature type="domain" description="HTH myb-type" evidence="5">
    <location>
        <begin position="8"/>
        <end position="67"/>
    </location>
</feature>
<proteinExistence type="predicted"/>
<dbReference type="Gene3D" id="1.10.10.60">
    <property type="entry name" value="Homeodomain-like"/>
    <property type="match status" value="1"/>
</dbReference>
<reference evidence="6" key="1">
    <citation type="submission" date="2019-09" db="EMBL/GenBank/DDBJ databases">
        <title>Draft genome information of white flower Hibiscus syriacus.</title>
        <authorList>
            <person name="Kim Y.-M."/>
        </authorList>
    </citation>
    <scope>NUCLEOTIDE SEQUENCE [LARGE SCALE GENOMIC DNA]</scope>
    <source>
        <strain evidence="6">YM2019G1</strain>
    </source>
</reference>
<protein>
    <submittedName>
        <fullName evidence="6">Pyrroline-5-carboxylate synthetase</fullName>
    </submittedName>
</protein>
<dbReference type="InterPro" id="IPR001005">
    <property type="entry name" value="SANT/Myb"/>
</dbReference>
<evidence type="ECO:0000256" key="2">
    <source>
        <dbReference type="ARBA" id="ARBA00023125"/>
    </source>
</evidence>
<evidence type="ECO:0000313" key="6">
    <source>
        <dbReference type="EMBL" id="KAE8730108.1"/>
    </source>
</evidence>
<accession>A0A6A3CSD6</accession>
<dbReference type="PROSITE" id="PS51294">
    <property type="entry name" value="HTH_MYB"/>
    <property type="match status" value="1"/>
</dbReference>
<dbReference type="InterPro" id="IPR009057">
    <property type="entry name" value="Homeodomain-like_sf"/>
</dbReference>
<dbReference type="AlphaFoldDB" id="A0A6A3CSD6"/>
<evidence type="ECO:0000259" key="4">
    <source>
        <dbReference type="PROSITE" id="PS50090"/>
    </source>
</evidence>
<comment type="caution">
    <text evidence="6">The sequence shown here is derived from an EMBL/GenBank/DDBJ whole genome shotgun (WGS) entry which is preliminary data.</text>
</comment>
<keyword evidence="7" id="KW-1185">Reference proteome</keyword>
<feature type="domain" description="Myb-like" evidence="4">
    <location>
        <begin position="8"/>
        <end position="63"/>
    </location>
</feature>
<dbReference type="PANTHER" id="PTHR47999">
    <property type="entry name" value="TRANSCRIPTION FACTOR MYB8-RELATED-RELATED"/>
    <property type="match status" value="1"/>
</dbReference>
<evidence type="ECO:0000313" key="7">
    <source>
        <dbReference type="Proteomes" id="UP000436088"/>
    </source>
</evidence>
<dbReference type="CDD" id="cd00167">
    <property type="entry name" value="SANT"/>
    <property type="match status" value="1"/>
</dbReference>
<organism evidence="6 7">
    <name type="scientific">Hibiscus syriacus</name>
    <name type="common">Rose of Sharon</name>
    <dbReference type="NCBI Taxonomy" id="106335"/>
    <lineage>
        <taxon>Eukaryota</taxon>
        <taxon>Viridiplantae</taxon>
        <taxon>Streptophyta</taxon>
        <taxon>Embryophyta</taxon>
        <taxon>Tracheophyta</taxon>
        <taxon>Spermatophyta</taxon>
        <taxon>Magnoliopsida</taxon>
        <taxon>eudicotyledons</taxon>
        <taxon>Gunneridae</taxon>
        <taxon>Pentapetalae</taxon>
        <taxon>rosids</taxon>
        <taxon>malvids</taxon>
        <taxon>Malvales</taxon>
        <taxon>Malvaceae</taxon>
        <taxon>Malvoideae</taxon>
        <taxon>Hibiscus</taxon>
    </lineage>
</organism>
<dbReference type="EMBL" id="VEPZ02000209">
    <property type="protein sequence ID" value="KAE8730108.1"/>
    <property type="molecule type" value="Genomic_DNA"/>
</dbReference>
<dbReference type="SUPFAM" id="SSF46689">
    <property type="entry name" value="Homeodomain-like"/>
    <property type="match status" value="1"/>
</dbReference>
<keyword evidence="2" id="KW-0238">DNA-binding</keyword>
<dbReference type="GO" id="GO:0005634">
    <property type="term" value="C:nucleus"/>
    <property type="evidence" value="ECO:0007669"/>
    <property type="project" value="UniProtKB-SubCell"/>
</dbReference>
<sequence length="139" mass="16328">MRKPCCDKQDTNKEEWSKQEDEKLINHIRIHGEGCWRTLPQAAAGRLPGIADDEVKNYWNSHLRRKLINMGIDPNNHRVILKFHIISKLVQVEYHPVQKFRLPVIPIFVRHRNRNVTTIKFPKPRVAWTMSHAVTGPLI</sequence>
<evidence type="ECO:0000259" key="5">
    <source>
        <dbReference type="PROSITE" id="PS51294"/>
    </source>
</evidence>
<evidence type="ECO:0000256" key="3">
    <source>
        <dbReference type="ARBA" id="ARBA00023242"/>
    </source>
</evidence>
<gene>
    <name evidence="6" type="ORF">F3Y22_tig00003041pilonHSYRG00872</name>
</gene>
<dbReference type="GO" id="GO:0003677">
    <property type="term" value="F:DNA binding"/>
    <property type="evidence" value="ECO:0007669"/>
    <property type="project" value="UniProtKB-KW"/>
</dbReference>
<dbReference type="InterPro" id="IPR015495">
    <property type="entry name" value="Myb_TF_plants"/>
</dbReference>
<comment type="subcellular location">
    <subcellularLocation>
        <location evidence="1">Nucleus</location>
    </subcellularLocation>
</comment>
<evidence type="ECO:0000256" key="1">
    <source>
        <dbReference type="ARBA" id="ARBA00004123"/>
    </source>
</evidence>
<dbReference type="InterPro" id="IPR017930">
    <property type="entry name" value="Myb_dom"/>
</dbReference>
<keyword evidence="3" id="KW-0539">Nucleus</keyword>
<dbReference type="Proteomes" id="UP000436088">
    <property type="component" value="Unassembled WGS sequence"/>
</dbReference>
<dbReference type="SMART" id="SM00717">
    <property type="entry name" value="SANT"/>
    <property type="match status" value="1"/>
</dbReference>
<dbReference type="PANTHER" id="PTHR47999:SF98">
    <property type="entry name" value="MYB TRANSCRIPTION FACTOR"/>
    <property type="match status" value="1"/>
</dbReference>
<name>A0A6A3CSD6_HIBSY</name>